<reference evidence="3 4" key="1">
    <citation type="submission" date="2020-08" db="EMBL/GenBank/DDBJ databases">
        <title>Sequencing the genomes of 1000 actinobacteria strains.</title>
        <authorList>
            <person name="Klenk H.-P."/>
        </authorList>
    </citation>
    <scope>NUCLEOTIDE SEQUENCE [LARGE SCALE GENOMIC DNA]</scope>
    <source>
        <strain evidence="3 4">DSM 45582</strain>
    </source>
</reference>
<accession>A0A840NDZ0</accession>
<keyword evidence="1" id="KW-0812">Transmembrane</keyword>
<organism evidence="3 4">
    <name type="scientific">Saccharopolyspora gloriosae</name>
    <dbReference type="NCBI Taxonomy" id="455344"/>
    <lineage>
        <taxon>Bacteria</taxon>
        <taxon>Bacillati</taxon>
        <taxon>Actinomycetota</taxon>
        <taxon>Actinomycetes</taxon>
        <taxon>Pseudonocardiales</taxon>
        <taxon>Pseudonocardiaceae</taxon>
        <taxon>Saccharopolyspora</taxon>
    </lineage>
</organism>
<feature type="domain" description="DUF6545" evidence="2">
    <location>
        <begin position="242"/>
        <end position="384"/>
    </location>
</feature>
<dbReference type="InterPro" id="IPR050039">
    <property type="entry name" value="MAB_1171c-like"/>
</dbReference>
<feature type="transmembrane region" description="Helical" evidence="1">
    <location>
        <begin position="33"/>
        <end position="58"/>
    </location>
</feature>
<gene>
    <name evidence="3" type="ORF">BJ969_001413</name>
</gene>
<dbReference type="Proteomes" id="UP000580474">
    <property type="component" value="Unassembled WGS sequence"/>
</dbReference>
<name>A0A840NDZ0_9PSEU</name>
<evidence type="ECO:0000313" key="3">
    <source>
        <dbReference type="EMBL" id="MBB5068325.1"/>
    </source>
</evidence>
<dbReference type="Pfam" id="PF20182">
    <property type="entry name" value="DUF6545"/>
    <property type="match status" value="1"/>
</dbReference>
<keyword evidence="1" id="KW-0472">Membrane</keyword>
<dbReference type="NCBIfam" id="NF042915">
    <property type="entry name" value="MAB_1171c_fam"/>
    <property type="match status" value="1"/>
</dbReference>
<feature type="transmembrane region" description="Helical" evidence="1">
    <location>
        <begin position="70"/>
        <end position="91"/>
    </location>
</feature>
<feature type="transmembrane region" description="Helical" evidence="1">
    <location>
        <begin position="103"/>
        <end position="123"/>
    </location>
</feature>
<feature type="transmembrane region" description="Helical" evidence="1">
    <location>
        <begin position="143"/>
        <end position="164"/>
    </location>
</feature>
<dbReference type="EMBL" id="JACHIV010000001">
    <property type="protein sequence ID" value="MBB5068325.1"/>
    <property type="molecule type" value="Genomic_DNA"/>
</dbReference>
<sequence length="411" mass="44211">MFSVLYPLALLLQLSAFLWKLRDFLRDPRDPRLGAITLALLFVASGFNFAIPGVYLAVGAASGVPNLSTLAVYSSIVLCTASLQVCSVNLARDRESAVPAGRTLVLGTTAVLVVMALLFAVAPVHDAAHVLDFDAHYSGVAEIAVFLAVYLGAYSLGLVRSALICLRIRPHARDRWLRLGVTLVPIGVALGLGYSALKVVAVAATWLGGDLAVVSTVVAPVSATAGASVMAVGYVLPSMPRLLRRWRARRYLRPMLQALRPLDPELVRNTRLESAEYRWLIATDDLLRELRPYLDPRVVAVAERHADRAGLTGDERAATIEAARIAAGLRAHEAGERPGSGSAMIREDVGMDGAEAAVWRFPEQDPRRDLAEELHWLCLIGEAFTGPHPVVRDVLAELAPARPTAGTESPS</sequence>
<protein>
    <recommendedName>
        <fullName evidence="2">DUF6545 domain-containing protein</fullName>
    </recommendedName>
</protein>
<dbReference type="AlphaFoldDB" id="A0A840NDZ0"/>
<evidence type="ECO:0000259" key="2">
    <source>
        <dbReference type="Pfam" id="PF20182"/>
    </source>
</evidence>
<keyword evidence="1" id="KW-1133">Transmembrane helix</keyword>
<feature type="transmembrane region" description="Helical" evidence="1">
    <location>
        <begin position="217"/>
        <end position="237"/>
    </location>
</feature>
<evidence type="ECO:0000256" key="1">
    <source>
        <dbReference type="SAM" id="Phobius"/>
    </source>
</evidence>
<feature type="transmembrane region" description="Helical" evidence="1">
    <location>
        <begin position="176"/>
        <end position="197"/>
    </location>
</feature>
<feature type="transmembrane region" description="Helical" evidence="1">
    <location>
        <begin position="6"/>
        <end position="21"/>
    </location>
</feature>
<comment type="caution">
    <text evidence="3">The sequence shown here is derived from an EMBL/GenBank/DDBJ whole genome shotgun (WGS) entry which is preliminary data.</text>
</comment>
<evidence type="ECO:0000313" key="4">
    <source>
        <dbReference type="Proteomes" id="UP000580474"/>
    </source>
</evidence>
<dbReference type="RefSeq" id="WP_184478029.1">
    <property type="nucleotide sequence ID" value="NZ_JACHIV010000001.1"/>
</dbReference>
<keyword evidence="4" id="KW-1185">Reference proteome</keyword>
<proteinExistence type="predicted"/>
<dbReference type="InterPro" id="IPR046675">
    <property type="entry name" value="DUF6545"/>
</dbReference>